<organism evidence="11 12">
    <name type="scientific">Pleomorphomonas carboxyditropha</name>
    <dbReference type="NCBI Taxonomy" id="2023338"/>
    <lineage>
        <taxon>Bacteria</taxon>
        <taxon>Pseudomonadati</taxon>
        <taxon>Pseudomonadota</taxon>
        <taxon>Alphaproteobacteria</taxon>
        <taxon>Hyphomicrobiales</taxon>
        <taxon>Pleomorphomonadaceae</taxon>
        <taxon>Pleomorphomonas</taxon>
    </lineage>
</organism>
<dbReference type="OrthoDB" id="9806939at2"/>
<dbReference type="InterPro" id="IPR058649">
    <property type="entry name" value="CzcB_C"/>
</dbReference>
<evidence type="ECO:0000259" key="8">
    <source>
        <dbReference type="Pfam" id="PF25919"/>
    </source>
</evidence>
<dbReference type="GO" id="GO:0060003">
    <property type="term" value="P:copper ion export"/>
    <property type="evidence" value="ECO:0007669"/>
    <property type="project" value="TreeGrafter"/>
</dbReference>
<dbReference type="GO" id="GO:0046914">
    <property type="term" value="F:transition metal ion binding"/>
    <property type="evidence" value="ECO:0007669"/>
    <property type="project" value="TreeGrafter"/>
</dbReference>
<protein>
    <submittedName>
        <fullName evidence="11">Uncharacterized protein</fullName>
    </submittedName>
</protein>
<dbReference type="InterPro" id="IPR051909">
    <property type="entry name" value="MFP_Cation_Efflux"/>
</dbReference>
<evidence type="ECO:0000256" key="2">
    <source>
        <dbReference type="ARBA" id="ARBA00022448"/>
    </source>
</evidence>
<dbReference type="RefSeq" id="WP_100079784.1">
    <property type="nucleotide sequence ID" value="NZ_NQVN01000002.1"/>
</dbReference>
<reference evidence="11 12" key="1">
    <citation type="submission" date="2017-08" db="EMBL/GenBank/DDBJ databases">
        <title>Pleomorphomonas carboxidotrophicus sp. nov., a new mesophilic hydrogenogenic carboxidotroph.</title>
        <authorList>
            <person name="Esquivel-Elizondo S."/>
            <person name="Krajmalnik-Brown R."/>
            <person name="Maldonado J."/>
        </authorList>
    </citation>
    <scope>NUCLEOTIDE SEQUENCE [LARGE SCALE GENOMIC DNA]</scope>
    <source>
        <strain evidence="11 12">SVCO-16</strain>
    </source>
</reference>
<dbReference type="GO" id="GO:0016020">
    <property type="term" value="C:membrane"/>
    <property type="evidence" value="ECO:0007669"/>
    <property type="project" value="InterPro"/>
</dbReference>
<evidence type="ECO:0000256" key="3">
    <source>
        <dbReference type="ARBA" id="ARBA00022729"/>
    </source>
</evidence>
<dbReference type="Pfam" id="PF25954">
    <property type="entry name" value="Beta-barrel_RND_2"/>
    <property type="match status" value="1"/>
</dbReference>
<dbReference type="GO" id="GO:0022857">
    <property type="term" value="F:transmembrane transporter activity"/>
    <property type="evidence" value="ECO:0007669"/>
    <property type="project" value="InterPro"/>
</dbReference>
<feature type="signal peptide" evidence="6">
    <location>
        <begin position="1"/>
        <end position="24"/>
    </location>
</feature>
<feature type="domain" description="CzcB-like C-terminal circularly permuted SH3-like" evidence="10">
    <location>
        <begin position="344"/>
        <end position="404"/>
    </location>
</feature>
<proteinExistence type="inferred from homology"/>
<feature type="domain" description="CusB-like beta-barrel" evidence="9">
    <location>
        <begin position="261"/>
        <end position="338"/>
    </location>
</feature>
<accession>A0A2G9X0J8</accession>
<comment type="similarity">
    <text evidence="1">Belongs to the membrane fusion protein (MFP) (TC 8.A.1) family.</text>
</comment>
<dbReference type="Gene3D" id="2.40.30.170">
    <property type="match status" value="1"/>
</dbReference>
<feature type="domain" description="CusB-like barrel-sandwich hybrid" evidence="8">
    <location>
        <begin position="145"/>
        <end position="257"/>
    </location>
</feature>
<feature type="region of interest" description="Disordered" evidence="5">
    <location>
        <begin position="34"/>
        <end position="56"/>
    </location>
</feature>
<evidence type="ECO:0000313" key="12">
    <source>
        <dbReference type="Proteomes" id="UP000231070"/>
    </source>
</evidence>
<dbReference type="GO" id="GO:0015679">
    <property type="term" value="P:plasma membrane copper ion transport"/>
    <property type="evidence" value="ECO:0007669"/>
    <property type="project" value="TreeGrafter"/>
</dbReference>
<dbReference type="PANTHER" id="PTHR30097">
    <property type="entry name" value="CATION EFFLUX SYSTEM PROTEIN CUSB"/>
    <property type="match status" value="1"/>
</dbReference>
<comment type="caution">
    <text evidence="11">The sequence shown here is derived from an EMBL/GenBank/DDBJ whole genome shotgun (WGS) entry which is preliminary data.</text>
</comment>
<dbReference type="FunFam" id="2.40.30.170:FF:000010">
    <property type="entry name" value="Efflux RND transporter periplasmic adaptor subunit"/>
    <property type="match status" value="1"/>
</dbReference>
<dbReference type="InterPro" id="IPR058791">
    <property type="entry name" value="3HB_CusB"/>
</dbReference>
<dbReference type="InterPro" id="IPR058792">
    <property type="entry name" value="Beta-barrel_RND_2"/>
</dbReference>
<sequence>MTRSHFLVAVAAVAILTAAGLPFAIDALAQSGHAGHGAAAPTPPAAGEPTAGPAPVAPAPGARRVLYYRNPMGLPDTSPVPKKDAMGMAYVPVYADEDTSGIVTVSADKIQTLGVRTEPAALRAMTRSVRAVGAVAVDERNEYQVAPRFEAWIERLVADTTGATVRRGDVLMEVYSPELVLAQEEYLSARGDAGLAEAALARLRNLGIADEEIARLKATGKAMRTLPYRAEADGIVLEKLAVRGMRFMPGETLYRIADLSEVWMLAEVFEQDLPAVRVGETAEVAINSMPDRRFTGTVDFVYPTLAAESRTAKVRIELANPDGLLRPNLYGTVHLAAASGLPALAVPDSAVLDSGTRKVVLVESGDGRFAPREVQTGPRADGYIRIDGGLDAGEKVVTRANFLIDSESNLRSALAAFAPAAADAGEK</sequence>
<dbReference type="Proteomes" id="UP000231070">
    <property type="component" value="Unassembled WGS sequence"/>
</dbReference>
<keyword evidence="2" id="KW-0813">Transport</keyword>
<dbReference type="Pfam" id="PF25869">
    <property type="entry name" value="3HB_CusB"/>
    <property type="match status" value="1"/>
</dbReference>
<dbReference type="SUPFAM" id="SSF111369">
    <property type="entry name" value="HlyD-like secretion proteins"/>
    <property type="match status" value="1"/>
</dbReference>
<feature type="compositionally biased region" description="Low complexity" evidence="5">
    <location>
        <begin position="47"/>
        <end position="56"/>
    </location>
</feature>
<dbReference type="FunFam" id="2.40.420.20:FF:000003">
    <property type="entry name" value="Cation efflux system protein cusB"/>
    <property type="match status" value="1"/>
</dbReference>
<evidence type="ECO:0000259" key="7">
    <source>
        <dbReference type="Pfam" id="PF25869"/>
    </source>
</evidence>
<evidence type="ECO:0000259" key="10">
    <source>
        <dbReference type="Pfam" id="PF25975"/>
    </source>
</evidence>
<dbReference type="Pfam" id="PF25975">
    <property type="entry name" value="CzcB_C"/>
    <property type="match status" value="1"/>
</dbReference>
<feature type="domain" description="CusB-like three alpha-helical bundle" evidence="7">
    <location>
        <begin position="178"/>
        <end position="223"/>
    </location>
</feature>
<dbReference type="NCBIfam" id="TIGR01730">
    <property type="entry name" value="RND_mfp"/>
    <property type="match status" value="1"/>
</dbReference>
<name>A0A2G9X0J8_9HYPH</name>
<dbReference type="Pfam" id="PF25919">
    <property type="entry name" value="BSH_CusB"/>
    <property type="match status" value="1"/>
</dbReference>
<evidence type="ECO:0000259" key="9">
    <source>
        <dbReference type="Pfam" id="PF25954"/>
    </source>
</evidence>
<dbReference type="EMBL" id="NQVN01000002">
    <property type="protein sequence ID" value="PIP00450.1"/>
    <property type="molecule type" value="Genomic_DNA"/>
</dbReference>
<gene>
    <name evidence="11" type="ORF">CJ014_06895</name>
</gene>
<dbReference type="GO" id="GO:0030288">
    <property type="term" value="C:outer membrane-bounded periplasmic space"/>
    <property type="evidence" value="ECO:0007669"/>
    <property type="project" value="TreeGrafter"/>
</dbReference>
<keyword evidence="3 6" id="KW-0732">Signal</keyword>
<dbReference type="AlphaFoldDB" id="A0A2G9X0J8"/>
<dbReference type="PANTHER" id="PTHR30097:SF15">
    <property type="entry name" value="CATION EFFLUX SYSTEM PROTEIN CUSB"/>
    <property type="match status" value="1"/>
</dbReference>
<feature type="chain" id="PRO_5013910129" evidence="6">
    <location>
        <begin position="25"/>
        <end position="427"/>
    </location>
</feature>
<evidence type="ECO:0000256" key="4">
    <source>
        <dbReference type="ARBA" id="ARBA00023065"/>
    </source>
</evidence>
<evidence type="ECO:0000256" key="6">
    <source>
        <dbReference type="SAM" id="SignalP"/>
    </source>
</evidence>
<evidence type="ECO:0000313" key="11">
    <source>
        <dbReference type="EMBL" id="PIP00450.1"/>
    </source>
</evidence>
<keyword evidence="4" id="KW-0406">Ion transport</keyword>
<dbReference type="InterPro" id="IPR058790">
    <property type="entry name" value="BSH_CusB"/>
</dbReference>
<dbReference type="InterPro" id="IPR006143">
    <property type="entry name" value="RND_pump_MFP"/>
</dbReference>
<dbReference type="Gene3D" id="6.10.140.730">
    <property type="match status" value="1"/>
</dbReference>
<evidence type="ECO:0000256" key="5">
    <source>
        <dbReference type="SAM" id="MobiDB-lite"/>
    </source>
</evidence>
<dbReference type="Gene3D" id="2.40.420.20">
    <property type="match status" value="1"/>
</dbReference>
<evidence type="ECO:0000256" key="1">
    <source>
        <dbReference type="ARBA" id="ARBA00009477"/>
    </source>
</evidence>
<keyword evidence="12" id="KW-1185">Reference proteome</keyword>